<reference evidence="2" key="1">
    <citation type="journal article" date="2014" name="Int. J. Syst. Evol. Microbiol.">
        <title>Complete genome sequence of Corynebacterium casei LMG S-19264T (=DSM 44701T), isolated from a smear-ripened cheese.</title>
        <authorList>
            <consortium name="US DOE Joint Genome Institute (JGI-PGF)"/>
            <person name="Walter F."/>
            <person name="Albersmeier A."/>
            <person name="Kalinowski J."/>
            <person name="Ruckert C."/>
        </authorList>
    </citation>
    <scope>NUCLEOTIDE SEQUENCE</scope>
    <source>
        <strain evidence="2">CGMCC 1.6293</strain>
    </source>
</reference>
<evidence type="ECO:0000313" key="3">
    <source>
        <dbReference type="Proteomes" id="UP000649829"/>
    </source>
</evidence>
<dbReference type="PANTHER" id="PTHR34595">
    <property type="entry name" value="BLR5612 PROTEIN"/>
    <property type="match status" value="1"/>
</dbReference>
<keyword evidence="3" id="KW-1185">Reference proteome</keyword>
<protein>
    <recommendedName>
        <fullName evidence="1">DUF403 domain-containing protein</fullName>
    </recommendedName>
</protein>
<feature type="domain" description="DUF403" evidence="1">
    <location>
        <begin position="3"/>
        <end position="311"/>
    </location>
</feature>
<reference evidence="2" key="2">
    <citation type="submission" date="2020-09" db="EMBL/GenBank/DDBJ databases">
        <authorList>
            <person name="Sun Q."/>
            <person name="Zhou Y."/>
        </authorList>
    </citation>
    <scope>NUCLEOTIDE SEQUENCE</scope>
    <source>
        <strain evidence="2">CGMCC 1.6293</strain>
    </source>
</reference>
<organism evidence="2 3">
    <name type="scientific">Pseudooceanicola nanhaiensis</name>
    <dbReference type="NCBI Taxonomy" id="375761"/>
    <lineage>
        <taxon>Bacteria</taxon>
        <taxon>Pseudomonadati</taxon>
        <taxon>Pseudomonadota</taxon>
        <taxon>Alphaproteobacteria</taxon>
        <taxon>Rhodobacterales</taxon>
        <taxon>Paracoccaceae</taxon>
        <taxon>Pseudooceanicola</taxon>
    </lineage>
</organism>
<dbReference type="InterPro" id="IPR007296">
    <property type="entry name" value="DUF403"/>
</dbReference>
<accession>A0A917SUD5</accession>
<dbReference type="EMBL" id="BMLF01000001">
    <property type="protein sequence ID" value="GGL99314.1"/>
    <property type="molecule type" value="Genomic_DNA"/>
</dbReference>
<dbReference type="InterPro" id="IPR051680">
    <property type="entry name" value="ATP-dep_Glu-Cys_Ligase-2"/>
</dbReference>
<gene>
    <name evidence="2" type="ORF">GCM10011534_21450</name>
</gene>
<dbReference type="AlphaFoldDB" id="A0A917SUD5"/>
<evidence type="ECO:0000259" key="1">
    <source>
        <dbReference type="Pfam" id="PF04168"/>
    </source>
</evidence>
<dbReference type="Proteomes" id="UP000649829">
    <property type="component" value="Unassembled WGS sequence"/>
</dbReference>
<name>A0A917SUD5_9RHOB</name>
<dbReference type="PANTHER" id="PTHR34595:SF7">
    <property type="entry name" value="SLL1039 PROTEIN"/>
    <property type="match status" value="1"/>
</dbReference>
<evidence type="ECO:0000313" key="2">
    <source>
        <dbReference type="EMBL" id="GGL99314.1"/>
    </source>
</evidence>
<proteinExistence type="predicted"/>
<sequence>MPMLGKTAGGLFWMFRYLERSENTARLLDTGFRIALTGSESAEVEWESIITTAGVRELYLEKYDTFEQGHVINFLLRDKDNPSSVMSVIEMARSNARMVRTALSSEVWEATNESWMTLKSQLARPVSVKNLADVLTSVRQHSSLVRGALHGTMLRNEIFDFARIGTFVERADNTARILDVKYYVLLPSAAFVGSSMDNAQWETILRSVSAFRSFRWLNEAETTPRAIAAFLILDKRMPRSLAFCYSKIVGNLSYLAQNHVGDLPSLELARKTYDRLDNRDIDRVFDEGLHEFLEASIASTARLAGQIQEDFRFYG</sequence>
<comment type="caution">
    <text evidence="2">The sequence shown here is derived from an EMBL/GenBank/DDBJ whole genome shotgun (WGS) entry which is preliminary data.</text>
</comment>
<dbReference type="Pfam" id="PF04168">
    <property type="entry name" value="Alpha-E"/>
    <property type="match status" value="1"/>
</dbReference>